<dbReference type="InterPro" id="IPR011320">
    <property type="entry name" value="RNase_H1_N"/>
</dbReference>
<dbReference type="Proteomes" id="UP001218218">
    <property type="component" value="Unassembled WGS sequence"/>
</dbReference>
<dbReference type="EMBL" id="JARIHO010000013">
    <property type="protein sequence ID" value="KAJ7351557.1"/>
    <property type="molecule type" value="Genomic_DNA"/>
</dbReference>
<dbReference type="Pfam" id="PF01693">
    <property type="entry name" value="Cauli_VI"/>
    <property type="match status" value="1"/>
</dbReference>
<comment type="caution">
    <text evidence="3">The sequence shown here is derived from an EMBL/GenBank/DDBJ whole genome shotgun (WGS) entry which is preliminary data.</text>
</comment>
<sequence>MAGTTLEDTFKNLSLSTPKSFFYPRKGFEDKLGSETFEFYVVTKGHAPGIYTHWEDASVQVTGFKKSIHKKYTGWSAATQAWDATHQPVATPHTPPPLDRNRMMATPPATPRTRVAASVKASTTPRTRVAASTSLSSTSPPATPSRPKHILYVYSRGEDTTVYADSQQASSEVRRGLADGSFRKLEATPSVSNTLAHATDSALEVYNISDIESD</sequence>
<protein>
    <recommendedName>
        <fullName evidence="2">Ribonuclease H1 N-terminal domain-containing protein</fullName>
    </recommendedName>
</protein>
<keyword evidence="4" id="KW-1185">Reference proteome</keyword>
<accession>A0AAD7A7W3</accession>
<reference evidence="3" key="1">
    <citation type="submission" date="2023-03" db="EMBL/GenBank/DDBJ databases">
        <title>Massive genome expansion in bonnet fungi (Mycena s.s.) driven by repeated elements and novel gene families across ecological guilds.</title>
        <authorList>
            <consortium name="Lawrence Berkeley National Laboratory"/>
            <person name="Harder C.B."/>
            <person name="Miyauchi S."/>
            <person name="Viragh M."/>
            <person name="Kuo A."/>
            <person name="Thoen E."/>
            <person name="Andreopoulos B."/>
            <person name="Lu D."/>
            <person name="Skrede I."/>
            <person name="Drula E."/>
            <person name="Henrissat B."/>
            <person name="Morin E."/>
            <person name="Kohler A."/>
            <person name="Barry K."/>
            <person name="LaButti K."/>
            <person name="Morin E."/>
            <person name="Salamov A."/>
            <person name="Lipzen A."/>
            <person name="Mereny Z."/>
            <person name="Hegedus B."/>
            <person name="Baldrian P."/>
            <person name="Stursova M."/>
            <person name="Weitz H."/>
            <person name="Taylor A."/>
            <person name="Grigoriev I.V."/>
            <person name="Nagy L.G."/>
            <person name="Martin F."/>
            <person name="Kauserud H."/>
        </authorList>
    </citation>
    <scope>NUCLEOTIDE SEQUENCE</scope>
    <source>
        <strain evidence="3">CBHHK002</strain>
    </source>
</reference>
<dbReference type="SUPFAM" id="SSF55658">
    <property type="entry name" value="L9 N-domain-like"/>
    <property type="match status" value="1"/>
</dbReference>
<evidence type="ECO:0000259" key="2">
    <source>
        <dbReference type="Pfam" id="PF01693"/>
    </source>
</evidence>
<feature type="domain" description="Ribonuclease H1 N-terminal" evidence="2">
    <location>
        <begin position="39"/>
        <end position="79"/>
    </location>
</feature>
<gene>
    <name evidence="3" type="ORF">DFH08DRAFT_957864</name>
</gene>
<proteinExistence type="predicted"/>
<evidence type="ECO:0000256" key="1">
    <source>
        <dbReference type="SAM" id="MobiDB-lite"/>
    </source>
</evidence>
<dbReference type="Gene3D" id="3.40.970.10">
    <property type="entry name" value="Ribonuclease H1, N-terminal domain"/>
    <property type="match status" value="1"/>
</dbReference>
<dbReference type="InterPro" id="IPR009027">
    <property type="entry name" value="Ribosomal_bL9/RNase_H1_N"/>
</dbReference>
<dbReference type="AlphaFoldDB" id="A0AAD7A7W3"/>
<evidence type="ECO:0000313" key="4">
    <source>
        <dbReference type="Proteomes" id="UP001218218"/>
    </source>
</evidence>
<name>A0AAD7A7W3_9AGAR</name>
<feature type="compositionally biased region" description="Low complexity" evidence="1">
    <location>
        <begin position="130"/>
        <end position="140"/>
    </location>
</feature>
<evidence type="ECO:0000313" key="3">
    <source>
        <dbReference type="EMBL" id="KAJ7351557.1"/>
    </source>
</evidence>
<feature type="region of interest" description="Disordered" evidence="1">
    <location>
        <begin position="86"/>
        <end position="148"/>
    </location>
</feature>
<dbReference type="InterPro" id="IPR037056">
    <property type="entry name" value="RNase_H1_N_sf"/>
</dbReference>
<organism evidence="3 4">
    <name type="scientific">Mycena albidolilacea</name>
    <dbReference type="NCBI Taxonomy" id="1033008"/>
    <lineage>
        <taxon>Eukaryota</taxon>
        <taxon>Fungi</taxon>
        <taxon>Dikarya</taxon>
        <taxon>Basidiomycota</taxon>
        <taxon>Agaricomycotina</taxon>
        <taxon>Agaricomycetes</taxon>
        <taxon>Agaricomycetidae</taxon>
        <taxon>Agaricales</taxon>
        <taxon>Marasmiineae</taxon>
        <taxon>Mycenaceae</taxon>
        <taxon>Mycena</taxon>
    </lineage>
</organism>